<evidence type="ECO:0000256" key="1">
    <source>
        <dbReference type="ARBA" id="ARBA00023015"/>
    </source>
</evidence>
<keyword evidence="3" id="KW-0804">Transcription</keyword>
<reference evidence="6" key="1">
    <citation type="journal article" date="2014" name="Int. J. Syst. Evol. Microbiol.">
        <title>Complete genome sequence of Corynebacterium casei LMG S-19264T (=DSM 44701T), isolated from a smear-ripened cheese.</title>
        <authorList>
            <consortium name="US DOE Joint Genome Institute (JGI-PGF)"/>
            <person name="Walter F."/>
            <person name="Albersmeier A."/>
            <person name="Kalinowski J."/>
            <person name="Ruckert C."/>
        </authorList>
    </citation>
    <scope>NUCLEOTIDE SEQUENCE</scope>
    <source>
        <strain evidence="6">CGMCC 1.15966</strain>
    </source>
</reference>
<protein>
    <submittedName>
        <fullName evidence="6">TetR family transcriptional regulator</fullName>
    </submittedName>
</protein>
<dbReference type="Pfam" id="PF13305">
    <property type="entry name" value="TetR_C_33"/>
    <property type="match status" value="1"/>
</dbReference>
<evidence type="ECO:0000313" key="6">
    <source>
        <dbReference type="EMBL" id="GGE16374.1"/>
    </source>
</evidence>
<evidence type="ECO:0000256" key="2">
    <source>
        <dbReference type="ARBA" id="ARBA00023125"/>
    </source>
</evidence>
<dbReference type="PANTHER" id="PTHR43479:SF20">
    <property type="entry name" value="HTH TETR-TYPE DOMAIN-CONTAINING PROTEIN"/>
    <property type="match status" value="1"/>
</dbReference>
<dbReference type="Proteomes" id="UP000614460">
    <property type="component" value="Unassembled WGS sequence"/>
</dbReference>
<keyword evidence="7" id="KW-1185">Reference proteome</keyword>
<dbReference type="PANTHER" id="PTHR43479">
    <property type="entry name" value="ACREF/ENVCD OPERON REPRESSOR-RELATED"/>
    <property type="match status" value="1"/>
</dbReference>
<evidence type="ECO:0000313" key="7">
    <source>
        <dbReference type="Proteomes" id="UP000614460"/>
    </source>
</evidence>
<evidence type="ECO:0000259" key="5">
    <source>
        <dbReference type="PROSITE" id="PS50977"/>
    </source>
</evidence>
<dbReference type="RefSeq" id="WP_182498956.1">
    <property type="nucleotide sequence ID" value="NZ_BMKM01000002.1"/>
</dbReference>
<dbReference type="Pfam" id="PF00440">
    <property type="entry name" value="TetR_N"/>
    <property type="match status" value="1"/>
</dbReference>
<feature type="DNA-binding region" description="H-T-H motif" evidence="4">
    <location>
        <begin position="35"/>
        <end position="54"/>
    </location>
</feature>
<reference evidence="6" key="2">
    <citation type="submission" date="2020-09" db="EMBL/GenBank/DDBJ databases">
        <authorList>
            <person name="Sun Q."/>
            <person name="Zhou Y."/>
        </authorList>
    </citation>
    <scope>NUCLEOTIDE SEQUENCE</scope>
    <source>
        <strain evidence="6">CGMCC 1.15966</strain>
    </source>
</reference>
<dbReference type="EMBL" id="BMKM01000002">
    <property type="protein sequence ID" value="GGE16374.1"/>
    <property type="molecule type" value="Genomic_DNA"/>
</dbReference>
<feature type="domain" description="HTH tetR-type" evidence="5">
    <location>
        <begin position="12"/>
        <end position="72"/>
    </location>
</feature>
<proteinExistence type="predicted"/>
<dbReference type="GO" id="GO:0003677">
    <property type="term" value="F:DNA binding"/>
    <property type="evidence" value="ECO:0007669"/>
    <property type="project" value="UniProtKB-UniRule"/>
</dbReference>
<accession>A0A8H9FYR1</accession>
<dbReference type="Gene3D" id="1.10.357.10">
    <property type="entry name" value="Tetracycline Repressor, domain 2"/>
    <property type="match status" value="1"/>
</dbReference>
<gene>
    <name evidence="6" type="ORF">GCM10011516_12600</name>
</gene>
<keyword evidence="2 4" id="KW-0238">DNA-binding</keyword>
<keyword evidence="1" id="KW-0805">Transcription regulation</keyword>
<evidence type="ECO:0000256" key="3">
    <source>
        <dbReference type="ARBA" id="ARBA00023163"/>
    </source>
</evidence>
<dbReference type="InterPro" id="IPR050624">
    <property type="entry name" value="HTH-type_Tx_Regulator"/>
</dbReference>
<evidence type="ECO:0000256" key="4">
    <source>
        <dbReference type="PROSITE-ProRule" id="PRU00335"/>
    </source>
</evidence>
<dbReference type="InterPro" id="IPR001647">
    <property type="entry name" value="HTH_TetR"/>
</dbReference>
<dbReference type="InterPro" id="IPR036271">
    <property type="entry name" value="Tet_transcr_reg_TetR-rel_C_sf"/>
</dbReference>
<dbReference type="InterPro" id="IPR009057">
    <property type="entry name" value="Homeodomain-like_sf"/>
</dbReference>
<dbReference type="PROSITE" id="PS50977">
    <property type="entry name" value="HTH_TETR_2"/>
    <property type="match status" value="1"/>
</dbReference>
<dbReference type="InterPro" id="IPR025996">
    <property type="entry name" value="MT1864/Rv1816-like_C"/>
</dbReference>
<dbReference type="SUPFAM" id="SSF46689">
    <property type="entry name" value="Homeodomain-like"/>
    <property type="match status" value="1"/>
</dbReference>
<organism evidence="6 7">
    <name type="scientific">Sphingobacterium cellulitidis</name>
    <dbReference type="NCBI Taxonomy" id="1768011"/>
    <lineage>
        <taxon>Bacteria</taxon>
        <taxon>Pseudomonadati</taxon>
        <taxon>Bacteroidota</taxon>
        <taxon>Sphingobacteriia</taxon>
        <taxon>Sphingobacteriales</taxon>
        <taxon>Sphingobacteriaceae</taxon>
        <taxon>Sphingobacterium</taxon>
    </lineage>
</organism>
<comment type="caution">
    <text evidence="6">The sequence shown here is derived from an EMBL/GenBank/DDBJ whole genome shotgun (WGS) entry which is preliminary data.</text>
</comment>
<dbReference type="AlphaFoldDB" id="A0A8H9FYR1"/>
<name>A0A8H9FYR1_9SPHI</name>
<sequence length="200" mass="22878">MGLTERKIRQQQELKEQIICCSREIVENEGWAALSIRKIADAIEYSVPVIYKHFENKEAISAYFVQEGFQKLLQSMDQEIQADKVIAIKIDQLAKAYWLFAVAHPKHYEIMFGLGIPTCEKTRESEDIKKVSDKMLDLIDEAILESGKKKIDRYLKLKTLWSILHGIVAIDLLSIDSNESRCPSEVLADAMDGYIKSILV</sequence>
<dbReference type="SUPFAM" id="SSF48498">
    <property type="entry name" value="Tetracyclin repressor-like, C-terminal domain"/>
    <property type="match status" value="1"/>
</dbReference>